<dbReference type="PROSITE" id="PS50006">
    <property type="entry name" value="FHA_DOMAIN"/>
    <property type="match status" value="1"/>
</dbReference>
<proteinExistence type="predicted"/>
<evidence type="ECO:0000256" key="1">
    <source>
        <dbReference type="ARBA" id="ARBA00022723"/>
    </source>
</evidence>
<keyword evidence="2" id="KW-0863">Zinc-finger</keyword>
<feature type="domain" description="FHA" evidence="4">
    <location>
        <begin position="272"/>
        <end position="321"/>
    </location>
</feature>
<organism evidence="6 7">
    <name type="scientific">Stentor coeruleus</name>
    <dbReference type="NCBI Taxonomy" id="5963"/>
    <lineage>
        <taxon>Eukaryota</taxon>
        <taxon>Sar</taxon>
        <taxon>Alveolata</taxon>
        <taxon>Ciliophora</taxon>
        <taxon>Postciliodesmatophora</taxon>
        <taxon>Heterotrichea</taxon>
        <taxon>Heterotrichida</taxon>
        <taxon>Stentoridae</taxon>
        <taxon>Stentor</taxon>
    </lineage>
</organism>
<evidence type="ECO:0000259" key="4">
    <source>
        <dbReference type="PROSITE" id="PS50006"/>
    </source>
</evidence>
<dbReference type="PANTHER" id="PTHR46210:SF1">
    <property type="entry name" value="FHA DOMAIN-CONTAINING PROTEIN"/>
    <property type="match status" value="1"/>
</dbReference>
<comment type="caution">
    <text evidence="6">The sequence shown here is derived from an EMBL/GenBank/DDBJ whole genome shotgun (WGS) entry which is preliminary data.</text>
</comment>
<dbReference type="SUPFAM" id="SSF49879">
    <property type="entry name" value="SMAD/FHA domain"/>
    <property type="match status" value="1"/>
</dbReference>
<dbReference type="OrthoDB" id="2154780at2759"/>
<reference evidence="6 7" key="1">
    <citation type="submission" date="2016-11" db="EMBL/GenBank/DDBJ databases">
        <title>The macronuclear genome of Stentor coeruleus: a giant cell with tiny introns.</title>
        <authorList>
            <person name="Slabodnick M."/>
            <person name="Ruby J.G."/>
            <person name="Reiff S.B."/>
            <person name="Swart E.C."/>
            <person name="Gosai S."/>
            <person name="Prabakaran S."/>
            <person name="Witkowska E."/>
            <person name="Larue G.E."/>
            <person name="Fisher S."/>
            <person name="Freeman R.M."/>
            <person name="Gunawardena J."/>
            <person name="Chu W."/>
            <person name="Stover N.A."/>
            <person name="Gregory B.D."/>
            <person name="Nowacki M."/>
            <person name="Derisi J."/>
            <person name="Roy S.W."/>
            <person name="Marshall W.F."/>
            <person name="Sood P."/>
        </authorList>
    </citation>
    <scope>NUCLEOTIDE SEQUENCE [LARGE SCALE GENOMIC DNA]</scope>
    <source>
        <strain evidence="6">WM001</strain>
    </source>
</reference>
<dbReference type="SMART" id="SM00240">
    <property type="entry name" value="FHA"/>
    <property type="match status" value="1"/>
</dbReference>
<dbReference type="Gene3D" id="3.30.40.10">
    <property type="entry name" value="Zinc/RING finger domain, C3HC4 (zinc finger)"/>
    <property type="match status" value="1"/>
</dbReference>
<protein>
    <recommendedName>
        <fullName evidence="8">RING-CH-type domain-containing protein</fullName>
    </recommendedName>
</protein>
<dbReference type="CDD" id="cd00060">
    <property type="entry name" value="FHA"/>
    <property type="match status" value="1"/>
</dbReference>
<dbReference type="Pfam" id="PF00498">
    <property type="entry name" value="FHA"/>
    <property type="match status" value="1"/>
</dbReference>
<evidence type="ECO:0000313" key="7">
    <source>
        <dbReference type="Proteomes" id="UP000187209"/>
    </source>
</evidence>
<dbReference type="PANTHER" id="PTHR46210">
    <property type="entry name" value="FHA DOMAIN-CONTAINING PROTEIN"/>
    <property type="match status" value="1"/>
</dbReference>
<feature type="domain" description="RING-CH-type" evidence="5">
    <location>
        <begin position="149"/>
        <end position="225"/>
    </location>
</feature>
<dbReference type="GO" id="GO:0008270">
    <property type="term" value="F:zinc ion binding"/>
    <property type="evidence" value="ECO:0007669"/>
    <property type="project" value="UniProtKB-KW"/>
</dbReference>
<dbReference type="InterPro" id="IPR008984">
    <property type="entry name" value="SMAD_FHA_dom_sf"/>
</dbReference>
<dbReference type="SMART" id="SM00744">
    <property type="entry name" value="RINGv"/>
    <property type="match status" value="1"/>
</dbReference>
<dbReference type="PROSITE" id="PS51292">
    <property type="entry name" value="ZF_RING_CH"/>
    <property type="match status" value="1"/>
</dbReference>
<evidence type="ECO:0000313" key="6">
    <source>
        <dbReference type="EMBL" id="OMJ67583.1"/>
    </source>
</evidence>
<keyword evidence="1" id="KW-0479">Metal-binding</keyword>
<dbReference type="InterPro" id="IPR011016">
    <property type="entry name" value="Znf_RING-CH"/>
</dbReference>
<evidence type="ECO:0000259" key="5">
    <source>
        <dbReference type="PROSITE" id="PS51292"/>
    </source>
</evidence>
<accession>A0A1R2ASS4</accession>
<gene>
    <name evidence="6" type="ORF">SteCoe_35218</name>
</gene>
<dbReference type="AlphaFoldDB" id="A0A1R2ASS4"/>
<evidence type="ECO:0008006" key="8">
    <source>
        <dbReference type="Google" id="ProtNLM"/>
    </source>
</evidence>
<sequence>MSEVKYVQVSTSTWLRDTHNLFDNDSGNLNNSSFKIVNSSAIYLESNICKLYTPRSSKFMLPTYEPLLGFKLTQGEFLIYQIGNSSKKKLWLAIRHCFPKGSEIFEGDVVKLGRIRMKVKKIVLTFASEERDQSSKCLEPLGSQVEVNEEVECEACCRICFCNEATESNPLIAPCECIGSIKYIHVECIKSWLRSRIQTKTTGLVVSYYWNDLICELCKTSLPASVFYLETKMDLISIEYPKKPYIIFEECSPETKKSNGIHVITLENSKRISIGRSQDAELRITDISVSRKHAAIFSSGKGVFISDNKSKFGTLIKMKKVVSLSKCKNLSIQIGRTMFHICVKQKFTCKKCCCISFRKVVPESSYITQEGLDHSFMDSRIGLYSNSIQQCVQNISHDD</sequence>
<dbReference type="Proteomes" id="UP000187209">
    <property type="component" value="Unassembled WGS sequence"/>
</dbReference>
<keyword evidence="7" id="KW-1185">Reference proteome</keyword>
<evidence type="ECO:0000256" key="2">
    <source>
        <dbReference type="ARBA" id="ARBA00022771"/>
    </source>
</evidence>
<dbReference type="InterPro" id="IPR013083">
    <property type="entry name" value="Znf_RING/FYVE/PHD"/>
</dbReference>
<dbReference type="InterPro" id="IPR000253">
    <property type="entry name" value="FHA_dom"/>
</dbReference>
<name>A0A1R2ASS4_9CILI</name>
<keyword evidence="3" id="KW-0862">Zinc</keyword>
<dbReference type="Pfam" id="PF12906">
    <property type="entry name" value="RINGv"/>
    <property type="match status" value="1"/>
</dbReference>
<dbReference type="SUPFAM" id="SSF57850">
    <property type="entry name" value="RING/U-box"/>
    <property type="match status" value="1"/>
</dbReference>
<dbReference type="Gene3D" id="2.60.200.20">
    <property type="match status" value="1"/>
</dbReference>
<dbReference type="EMBL" id="MPUH01001472">
    <property type="protein sequence ID" value="OMJ67583.1"/>
    <property type="molecule type" value="Genomic_DNA"/>
</dbReference>
<evidence type="ECO:0000256" key="3">
    <source>
        <dbReference type="ARBA" id="ARBA00022833"/>
    </source>
</evidence>